<evidence type="ECO:0000313" key="2">
    <source>
        <dbReference type="EMBL" id="ABV88345.1"/>
    </source>
</evidence>
<dbReference type="AlphaFoldDB" id="A8H708"/>
<evidence type="ECO:0000313" key="3">
    <source>
        <dbReference type="Proteomes" id="UP000002608"/>
    </source>
</evidence>
<evidence type="ECO:0000256" key="1">
    <source>
        <dbReference type="SAM" id="SignalP"/>
    </source>
</evidence>
<reference evidence="2 3" key="1">
    <citation type="submission" date="2007-10" db="EMBL/GenBank/DDBJ databases">
        <title>Complete sequence of Shewanella pealeana ATCC 700345.</title>
        <authorList>
            <consortium name="US DOE Joint Genome Institute"/>
            <person name="Copeland A."/>
            <person name="Lucas S."/>
            <person name="Lapidus A."/>
            <person name="Barry K."/>
            <person name="Glavina del Rio T."/>
            <person name="Dalin E."/>
            <person name="Tice H."/>
            <person name="Pitluck S."/>
            <person name="Chertkov O."/>
            <person name="Brettin T."/>
            <person name="Bruce D."/>
            <person name="Detter J.C."/>
            <person name="Han C."/>
            <person name="Schmutz J."/>
            <person name="Larimer F."/>
            <person name="Land M."/>
            <person name="Hauser L."/>
            <person name="Kyrpides N."/>
            <person name="Kim E."/>
            <person name="Zhao J.-S.Z."/>
            <person name="Manno D."/>
            <person name="Hawari J."/>
            <person name="Richardson P."/>
        </authorList>
    </citation>
    <scope>NUCLEOTIDE SEQUENCE [LARGE SCALE GENOMIC DNA]</scope>
    <source>
        <strain evidence="3">ATCC 700345 / ANG-SQ1</strain>
    </source>
</reference>
<proteinExistence type="predicted"/>
<protein>
    <submittedName>
        <fullName evidence="2">ABC-type amino acid transport/signal transduction systems, periplasmic component/domain</fullName>
    </submittedName>
</protein>
<dbReference type="OrthoDB" id="547680at2"/>
<sequence>MISRSKSLKLLSSIMLTIVSCYSFANEEFNPVSENNPISVEKGDVSIDTVVGLASEPLILKYFQVDSRFNYRIALLNLVLEKTASKYGTVKLEPLEQVVTQSRGLVMLEDNEIDVVFLATTKQREQEFLPVRVPIMRGILGLRVLLIHKDNVERFAAVASSENDSLKIDSIEIDSFVQFKQQFEAGFVFHWADMAILDSNNISVQKQPTYQNLFAMLNAKRFDYFPRGVNEAWREQRENSGRYPDLVIDKHIALQYEYPVYFFVNNNNPLLAERLEEGLNLALNDGSFKQLFLKHHKAQIKQAQLPKRKLFYLDNPTLPANTPVIDKSWWLE</sequence>
<dbReference type="STRING" id="398579.Spea_3028"/>
<dbReference type="HOGENOM" id="CLU_066015_0_1_6"/>
<gene>
    <name evidence="2" type="ordered locus">Spea_3028</name>
</gene>
<feature type="chain" id="PRO_5002723410" evidence="1">
    <location>
        <begin position="26"/>
        <end position="332"/>
    </location>
</feature>
<name>A8H708_SHEPA</name>
<keyword evidence="1" id="KW-0732">Signal</keyword>
<dbReference type="PROSITE" id="PS51257">
    <property type="entry name" value="PROKAR_LIPOPROTEIN"/>
    <property type="match status" value="1"/>
</dbReference>
<dbReference type="SUPFAM" id="SSF53850">
    <property type="entry name" value="Periplasmic binding protein-like II"/>
    <property type="match status" value="1"/>
</dbReference>
<accession>A8H708</accession>
<keyword evidence="3" id="KW-1185">Reference proteome</keyword>
<feature type="signal peptide" evidence="1">
    <location>
        <begin position="1"/>
        <end position="25"/>
    </location>
</feature>
<dbReference type="RefSeq" id="WP_012156249.1">
    <property type="nucleotide sequence ID" value="NC_009901.1"/>
</dbReference>
<dbReference type="EMBL" id="CP000851">
    <property type="protein sequence ID" value="ABV88345.1"/>
    <property type="molecule type" value="Genomic_DNA"/>
</dbReference>
<dbReference type="Proteomes" id="UP000002608">
    <property type="component" value="Chromosome"/>
</dbReference>
<dbReference type="KEGG" id="spl:Spea_3028"/>
<dbReference type="eggNOG" id="COG0834">
    <property type="taxonomic scope" value="Bacteria"/>
</dbReference>
<organism evidence="2 3">
    <name type="scientific">Shewanella pealeana (strain ATCC 700345 / ANG-SQ1)</name>
    <dbReference type="NCBI Taxonomy" id="398579"/>
    <lineage>
        <taxon>Bacteria</taxon>
        <taxon>Pseudomonadati</taxon>
        <taxon>Pseudomonadota</taxon>
        <taxon>Gammaproteobacteria</taxon>
        <taxon>Alteromonadales</taxon>
        <taxon>Shewanellaceae</taxon>
        <taxon>Shewanella</taxon>
    </lineage>
</organism>